<dbReference type="PATRIC" id="fig|1352936.5.peg.5868"/>
<dbReference type="STRING" id="1352936.M878_28100"/>
<proteinExistence type="predicted"/>
<organism evidence="1 2">
    <name type="scientific">Streptomyces roseochromogenus subsp. oscitans DS 12.976</name>
    <dbReference type="NCBI Taxonomy" id="1352936"/>
    <lineage>
        <taxon>Bacteria</taxon>
        <taxon>Bacillati</taxon>
        <taxon>Actinomycetota</taxon>
        <taxon>Actinomycetes</taxon>
        <taxon>Kitasatosporales</taxon>
        <taxon>Streptomycetaceae</taxon>
        <taxon>Streptomyces</taxon>
    </lineage>
</organism>
<dbReference type="HOGENOM" id="CLU_1577658_0_0_11"/>
<dbReference type="RefSeq" id="WP_023550157.1">
    <property type="nucleotide sequence ID" value="NZ_CM002285.1"/>
</dbReference>
<dbReference type="EMBL" id="AWQX01000238">
    <property type="protein sequence ID" value="EST25800.1"/>
    <property type="molecule type" value="Genomic_DNA"/>
</dbReference>
<name>V6K0P0_STRRC</name>
<dbReference type="OrthoDB" id="4271765at2"/>
<gene>
    <name evidence="1" type="ORF">M878_28100</name>
</gene>
<dbReference type="AlphaFoldDB" id="V6K0P0"/>
<dbReference type="Proteomes" id="UP000017984">
    <property type="component" value="Chromosome"/>
</dbReference>
<evidence type="ECO:0000313" key="1">
    <source>
        <dbReference type="EMBL" id="EST25800.1"/>
    </source>
</evidence>
<protein>
    <submittedName>
        <fullName evidence="1">Uncharacterized protein</fullName>
    </submittedName>
</protein>
<accession>V6K0P0</accession>
<sequence length="169" mass="18004">MTTATDPAQLALDAAQAVREFNHLTFPRPDQTPTFPYPGDAYDAIGALKTLAQRLPQAIEQIGTALDVLATIGHLGSADGWDPNRHVANVQEFLVTAMEQASGLAQCLDLAHSAVSPLTYSGPDDEPEEEPCGEGMCQCSCVGVLHPCGCDCPRCSDCRQLPENCDCDD</sequence>
<reference evidence="1 2" key="1">
    <citation type="journal article" date="2014" name="Genome Announc.">
        <title>Draft Genome Sequence of Streptomyces roseochromogenes subsp. oscitans DS 12.976, Producer of the Aminocoumarin Antibiotic Clorobiocin.</title>
        <authorList>
            <person name="Ruckert C."/>
            <person name="Kalinowski J."/>
            <person name="Heide L."/>
            <person name="Apel A.K."/>
        </authorList>
    </citation>
    <scope>NUCLEOTIDE SEQUENCE [LARGE SCALE GENOMIC DNA]</scope>
    <source>
        <strain evidence="1 2">DS 12.976</strain>
    </source>
</reference>
<evidence type="ECO:0000313" key="2">
    <source>
        <dbReference type="Proteomes" id="UP000017984"/>
    </source>
</evidence>
<keyword evidence="2" id="KW-1185">Reference proteome</keyword>
<comment type="caution">
    <text evidence="1">The sequence shown here is derived from an EMBL/GenBank/DDBJ whole genome shotgun (WGS) entry which is preliminary data.</text>
</comment>